<reference evidence="1" key="1">
    <citation type="submission" date="2022-02" db="EMBL/GenBank/DDBJ databases">
        <title>Plant Genome Project.</title>
        <authorList>
            <person name="Zhang R.-G."/>
        </authorList>
    </citation>
    <scope>NUCLEOTIDE SEQUENCE</scope>
    <source>
        <strain evidence="1">AT1</strain>
    </source>
</reference>
<protein>
    <submittedName>
        <fullName evidence="1">Uncharacterized protein</fullName>
    </submittedName>
</protein>
<name>A0ACC0P633_RHOML</name>
<accession>A0ACC0P633</accession>
<proteinExistence type="predicted"/>
<keyword evidence="2" id="KW-1185">Reference proteome</keyword>
<evidence type="ECO:0000313" key="1">
    <source>
        <dbReference type="EMBL" id="KAI8560996.1"/>
    </source>
</evidence>
<sequence>MGWAVAQSGAVALEGLIDAGVTKVPKIFIRSPEEIAEELARRKSTDLQIPVIDISDIVRGSEGREKVVNEIWIASEEWGFFQVVNHGIPQNVLDGMIDGVRMFHDQDPEIKKALYDRAKKVRFETNYDLYRSKFPSWRDTLTIYNLASDQLGPDEVPPVCRYVFIYFKKKNVLKNHDTTCTDSCQQTCLPFDQLCDSKD</sequence>
<dbReference type="Proteomes" id="UP001062846">
    <property type="component" value="Chromosome 4"/>
</dbReference>
<dbReference type="EMBL" id="CM046391">
    <property type="protein sequence ID" value="KAI8560996.1"/>
    <property type="molecule type" value="Genomic_DNA"/>
</dbReference>
<evidence type="ECO:0000313" key="2">
    <source>
        <dbReference type="Proteomes" id="UP001062846"/>
    </source>
</evidence>
<organism evidence="1 2">
    <name type="scientific">Rhododendron molle</name>
    <name type="common">Chinese azalea</name>
    <name type="synonym">Azalea mollis</name>
    <dbReference type="NCBI Taxonomy" id="49168"/>
    <lineage>
        <taxon>Eukaryota</taxon>
        <taxon>Viridiplantae</taxon>
        <taxon>Streptophyta</taxon>
        <taxon>Embryophyta</taxon>
        <taxon>Tracheophyta</taxon>
        <taxon>Spermatophyta</taxon>
        <taxon>Magnoliopsida</taxon>
        <taxon>eudicotyledons</taxon>
        <taxon>Gunneridae</taxon>
        <taxon>Pentapetalae</taxon>
        <taxon>asterids</taxon>
        <taxon>Ericales</taxon>
        <taxon>Ericaceae</taxon>
        <taxon>Ericoideae</taxon>
        <taxon>Rhodoreae</taxon>
        <taxon>Rhododendron</taxon>
    </lineage>
</organism>
<gene>
    <name evidence="1" type="ORF">RHMOL_Rhmol04G0300600</name>
</gene>
<comment type="caution">
    <text evidence="1">The sequence shown here is derived from an EMBL/GenBank/DDBJ whole genome shotgun (WGS) entry which is preliminary data.</text>
</comment>